<feature type="chain" id="PRO_5003262991" description="Carbohydrate binding domain-containing protein" evidence="1">
    <location>
        <begin position="20"/>
        <end position="217"/>
    </location>
</feature>
<dbReference type="RefSeq" id="XP_003293483.1">
    <property type="nucleotide sequence ID" value="XM_003293435.1"/>
</dbReference>
<feature type="signal peptide" evidence="1">
    <location>
        <begin position="1"/>
        <end position="19"/>
    </location>
</feature>
<dbReference type="Proteomes" id="UP000001064">
    <property type="component" value="Unassembled WGS sequence"/>
</dbReference>
<dbReference type="AlphaFoldDB" id="F1A1D5"/>
<proteinExistence type="predicted"/>
<accession>F1A1D5</accession>
<dbReference type="Pfam" id="PF25544">
    <property type="entry name" value="Ependymin_amoebozoa"/>
    <property type="match status" value="1"/>
</dbReference>
<reference evidence="3" key="1">
    <citation type="journal article" date="2011" name="Genome Biol.">
        <title>Comparative genomics of the social amoebae Dictyostelium discoideum and Dictyostelium purpureum.</title>
        <authorList>
            <consortium name="US DOE Joint Genome Institute (JGI-PGF)"/>
            <person name="Sucgang R."/>
            <person name="Kuo A."/>
            <person name="Tian X."/>
            <person name="Salerno W."/>
            <person name="Parikh A."/>
            <person name="Feasley C.L."/>
            <person name="Dalin E."/>
            <person name="Tu H."/>
            <person name="Huang E."/>
            <person name="Barry K."/>
            <person name="Lindquist E."/>
            <person name="Shapiro H."/>
            <person name="Bruce D."/>
            <person name="Schmutz J."/>
            <person name="Salamov A."/>
            <person name="Fey P."/>
            <person name="Gaudet P."/>
            <person name="Anjard C."/>
            <person name="Babu M.M."/>
            <person name="Basu S."/>
            <person name="Bushmanova Y."/>
            <person name="van der Wel H."/>
            <person name="Katoh-Kurasawa M."/>
            <person name="Dinh C."/>
            <person name="Coutinho P.M."/>
            <person name="Saito T."/>
            <person name="Elias M."/>
            <person name="Schaap P."/>
            <person name="Kay R.R."/>
            <person name="Henrissat B."/>
            <person name="Eichinger L."/>
            <person name="Rivero F."/>
            <person name="Putnam N.H."/>
            <person name="West C.M."/>
            <person name="Loomis W.F."/>
            <person name="Chisholm R.L."/>
            <person name="Shaulsky G."/>
            <person name="Strassmann J.E."/>
            <person name="Queller D.C."/>
            <person name="Kuspa A."/>
            <person name="Grigoriev I.V."/>
        </authorList>
    </citation>
    <scope>NUCLEOTIDE SEQUENCE [LARGE SCALE GENOMIC DNA]</scope>
    <source>
        <strain evidence="3">QSDP1</strain>
    </source>
</reference>
<evidence type="ECO:0000256" key="1">
    <source>
        <dbReference type="SAM" id="SignalP"/>
    </source>
</evidence>
<protein>
    <recommendedName>
        <fullName evidence="4">Carbohydrate binding domain-containing protein</fullName>
    </recommendedName>
</protein>
<dbReference type="InParanoid" id="F1A1D5"/>
<gene>
    <name evidence="2" type="ORF">DICPUDRAFT_158344</name>
</gene>
<dbReference type="InterPro" id="IPR040310">
    <property type="entry name" value="DDB_G0292248"/>
</dbReference>
<dbReference type="GeneID" id="10511394"/>
<dbReference type="VEuPathDB" id="AmoebaDB:DICPUDRAFT_158344"/>
<dbReference type="OrthoDB" id="23969at2759"/>
<dbReference type="KEGG" id="dpp:DICPUDRAFT_158344"/>
<organism evidence="2 3">
    <name type="scientific">Dictyostelium purpureum</name>
    <name type="common">Slime mold</name>
    <dbReference type="NCBI Taxonomy" id="5786"/>
    <lineage>
        <taxon>Eukaryota</taxon>
        <taxon>Amoebozoa</taxon>
        <taxon>Evosea</taxon>
        <taxon>Eumycetozoa</taxon>
        <taxon>Dictyostelia</taxon>
        <taxon>Dictyosteliales</taxon>
        <taxon>Dictyosteliaceae</taxon>
        <taxon>Dictyostelium</taxon>
    </lineage>
</organism>
<evidence type="ECO:0008006" key="4">
    <source>
        <dbReference type="Google" id="ProtNLM"/>
    </source>
</evidence>
<evidence type="ECO:0000313" key="2">
    <source>
        <dbReference type="EMBL" id="EGC29999.1"/>
    </source>
</evidence>
<evidence type="ECO:0000313" key="3">
    <source>
        <dbReference type="Proteomes" id="UP000001064"/>
    </source>
</evidence>
<name>F1A1D5_DICPU</name>
<sequence length="217" mass="24431">MNTKLLITYFIFFITFSNAISINVDSIPSNYMHKRQEGGCKPVKGFMANYEAVGAQMNLLSTSYLIPYTFSEHGTFIVDYENDLAVWDFNNTADGGNLKGTLYAFHSNRTQYAYVNIGGVEKCAPAPMQFNLLENIALSKKVGSTLVGSHKLDIYENFTPLYNFTEQVSIYDPKDCSLVSTVITNNVLYQGKAIYNFFNYRPQVDLSRTQAPSVCFV</sequence>
<dbReference type="PANTHER" id="PTHR31648">
    <property type="entry name" value="TRANSMEMBRANE PROTEIN-RELATED"/>
    <property type="match status" value="1"/>
</dbReference>
<keyword evidence="1" id="KW-0732">Signal</keyword>
<keyword evidence="3" id="KW-1185">Reference proteome</keyword>
<dbReference type="PANTHER" id="PTHR31648:SF3">
    <property type="entry name" value="TRANSMEMBRANE PROTEIN"/>
    <property type="match status" value="1"/>
</dbReference>
<dbReference type="EMBL" id="GL871369">
    <property type="protein sequence ID" value="EGC29999.1"/>
    <property type="molecule type" value="Genomic_DNA"/>
</dbReference>